<dbReference type="RefSeq" id="WP_219781410.1">
    <property type="nucleotide sequence ID" value="NZ_JAHXPT010000028.1"/>
</dbReference>
<dbReference type="Proteomes" id="UP001519921">
    <property type="component" value="Unassembled WGS sequence"/>
</dbReference>
<proteinExistence type="predicted"/>
<name>A0ABS7ATD8_9CLOT</name>
<accession>A0ABS7ATD8</accession>
<keyword evidence="1" id="KW-0472">Membrane</keyword>
<evidence type="ECO:0000313" key="3">
    <source>
        <dbReference type="Proteomes" id="UP001519921"/>
    </source>
</evidence>
<reference evidence="2 3" key="1">
    <citation type="submission" date="2021-07" db="EMBL/GenBank/DDBJ databases">
        <title>Clostridium weizhouense sp. nov., an anaerobic bacterium isolated from activated sludge of Petroleum wastewater.</title>
        <authorList>
            <person name="Li Q."/>
        </authorList>
    </citation>
    <scope>NUCLEOTIDE SEQUENCE [LARGE SCALE GENOMIC DNA]</scope>
    <source>
        <strain evidence="2 3">YB-6</strain>
    </source>
</reference>
<organism evidence="2 3">
    <name type="scientific">Clostridium weizhouense</name>
    <dbReference type="NCBI Taxonomy" id="2859781"/>
    <lineage>
        <taxon>Bacteria</taxon>
        <taxon>Bacillati</taxon>
        <taxon>Bacillota</taxon>
        <taxon>Clostridia</taxon>
        <taxon>Eubacteriales</taxon>
        <taxon>Clostridiaceae</taxon>
        <taxon>Clostridium</taxon>
    </lineage>
</organism>
<feature type="transmembrane region" description="Helical" evidence="1">
    <location>
        <begin position="123"/>
        <end position="143"/>
    </location>
</feature>
<dbReference type="Pfam" id="PF01252">
    <property type="entry name" value="Peptidase_A8"/>
    <property type="match status" value="1"/>
</dbReference>
<sequence>MKTKKLLTIAVLPVMWMLYFLFELFTNRINNFPTILLNIGIMFVFAIVGVFIYKISNKNVEGFTLSSMTKIFIFLMFIDQGIKILIKLFWFNSFINIIPNLLSFNPIINTDGSWLNARFGTGVSFPILILFNIISLFIFIEAYRYYLYRGNKDFWADMCFMFIFCGALCSLIDKIFYGGSLDFIGISNLFIADIKDIYINLGILFFILTLSNNGYLSSEEDSNFKDDLKSLKRFLNFTKKDINSKFKLLKNK</sequence>
<comment type="caution">
    <text evidence="2">The sequence shown here is derived from an EMBL/GenBank/DDBJ whole genome shotgun (WGS) entry which is preliminary data.</text>
</comment>
<dbReference type="EMBL" id="JAHXPT010000028">
    <property type="protein sequence ID" value="MBW6411947.1"/>
    <property type="molecule type" value="Genomic_DNA"/>
</dbReference>
<gene>
    <name evidence="2" type="ORF">KYD98_17880</name>
</gene>
<feature type="transmembrane region" description="Helical" evidence="1">
    <location>
        <begin position="34"/>
        <end position="56"/>
    </location>
</feature>
<feature type="transmembrane region" description="Helical" evidence="1">
    <location>
        <begin position="197"/>
        <end position="216"/>
    </location>
</feature>
<keyword evidence="3" id="KW-1185">Reference proteome</keyword>
<dbReference type="InterPro" id="IPR001872">
    <property type="entry name" value="Peptidase_A8"/>
</dbReference>
<keyword evidence="1" id="KW-0812">Transmembrane</keyword>
<evidence type="ECO:0000313" key="2">
    <source>
        <dbReference type="EMBL" id="MBW6411947.1"/>
    </source>
</evidence>
<protein>
    <submittedName>
        <fullName evidence="2">Signal peptidase II</fullName>
    </submittedName>
</protein>
<feature type="transmembrane region" description="Helical" evidence="1">
    <location>
        <begin position="6"/>
        <end position="22"/>
    </location>
</feature>
<evidence type="ECO:0000256" key="1">
    <source>
        <dbReference type="SAM" id="Phobius"/>
    </source>
</evidence>
<feature type="transmembrane region" description="Helical" evidence="1">
    <location>
        <begin position="155"/>
        <end position="177"/>
    </location>
</feature>
<keyword evidence="1" id="KW-1133">Transmembrane helix</keyword>
<feature type="transmembrane region" description="Helical" evidence="1">
    <location>
        <begin position="85"/>
        <end position="103"/>
    </location>
</feature>